<feature type="transmembrane region" description="Helical" evidence="19">
    <location>
        <begin position="153"/>
        <end position="174"/>
    </location>
</feature>
<comment type="pathway">
    <text evidence="17">Steroid biosynthesis.</text>
</comment>
<evidence type="ECO:0000256" key="18">
    <source>
        <dbReference type="ARBA" id="ARBA00069705"/>
    </source>
</evidence>
<dbReference type="OrthoDB" id="10262235at2759"/>
<comment type="similarity">
    <text evidence="2">Belongs to the ERG4/ERG24 family.</text>
</comment>
<evidence type="ECO:0000313" key="21">
    <source>
        <dbReference type="Proteomes" id="UP001149813"/>
    </source>
</evidence>
<feature type="transmembrane region" description="Helical" evidence="19">
    <location>
        <begin position="316"/>
        <end position="335"/>
    </location>
</feature>
<evidence type="ECO:0000256" key="13">
    <source>
        <dbReference type="ARBA" id="ARBA00023166"/>
    </source>
</evidence>
<dbReference type="InterPro" id="IPR018083">
    <property type="entry name" value="Sterol_reductase_CS"/>
</dbReference>
<dbReference type="PROSITE" id="PS01017">
    <property type="entry name" value="STEROL_REDUCT_1"/>
    <property type="match status" value="1"/>
</dbReference>
<dbReference type="PANTHER" id="PTHR21257:SF52">
    <property type="entry name" value="DELTA(14)-STEROL REDUCTASE TM7SF2"/>
    <property type="match status" value="1"/>
</dbReference>
<dbReference type="EC" id="1.3.1.70" evidence="3"/>
<evidence type="ECO:0000256" key="17">
    <source>
        <dbReference type="ARBA" id="ARBA00060577"/>
    </source>
</evidence>
<feature type="transmembrane region" description="Helical" evidence="19">
    <location>
        <begin position="386"/>
        <end position="414"/>
    </location>
</feature>
<dbReference type="FunFam" id="1.20.120.1630:FF:000011">
    <property type="entry name" value="Delta(14)-sterol reductase"/>
    <property type="match status" value="1"/>
</dbReference>
<sequence>MPTGTTTSAGSRKASPLNPRTTHREFFGFPGSVTVMATTVAVLYTWYFSCNEHDGCELPLTAARWQHILAGANNYQAYFNLQALKYYTLWWLWLAALYFILPGSRIQGVALRNGERLTYPINGLTSFLVTALTAVAVYVKTGTAPFLWIAEHYFELAVSGLIFSTSLALFVYIYSFRHSSVEREGKPVVMLALAGNSGNPIYDFFIGRELNPRIGSLDIKCFCELRPGIMGWVLLNVSFAIKQYVESGRILSSMWLAIVPQICYCIDTLLFEDKVLTTMDITTDGFGWMLAFGDLTWVPFMYSLQARYLSFNPVEFSTAYTVFVALLSVSSFLVFRLSNSQKNAFRTNPDDPKLKHLKFIKTESGSRLLVSGWWGMARHINYTGDWFYGLAQCLATGFGTPMTYFFSAYFLVLLIHRNYRDECKCRDKYKKDWDRYCEQVPYMFIPYVI</sequence>
<dbReference type="GO" id="GO:0005789">
    <property type="term" value="C:endoplasmic reticulum membrane"/>
    <property type="evidence" value="ECO:0007669"/>
    <property type="project" value="TreeGrafter"/>
</dbReference>
<dbReference type="Pfam" id="PF01222">
    <property type="entry name" value="ERG4_ERG24"/>
    <property type="match status" value="1"/>
</dbReference>
<keyword evidence="10" id="KW-0756">Sterol biosynthesis</keyword>
<keyword evidence="7" id="KW-0752">Steroid biosynthesis</keyword>
<keyword evidence="12 19" id="KW-0472">Membrane</keyword>
<evidence type="ECO:0000256" key="14">
    <source>
        <dbReference type="ARBA" id="ARBA00023221"/>
    </source>
</evidence>
<keyword evidence="8 19" id="KW-1133">Transmembrane helix</keyword>
<evidence type="ECO:0000256" key="5">
    <source>
        <dbReference type="ARBA" id="ARBA00022692"/>
    </source>
</evidence>
<keyword evidence="11" id="KW-0443">Lipid metabolism</keyword>
<keyword evidence="4" id="KW-0444">Lipid biosynthesis</keyword>
<dbReference type="InterPro" id="IPR001171">
    <property type="entry name" value="ERG24_DHCR-like"/>
</dbReference>
<dbReference type="PANTHER" id="PTHR21257">
    <property type="entry name" value="DELTA(14)-STEROL REDUCTASE"/>
    <property type="match status" value="1"/>
</dbReference>
<keyword evidence="14" id="KW-0753">Steroid metabolism</keyword>
<name>A0A9W7Y4P6_9FUNG</name>
<accession>A0A9W7Y4P6</accession>
<keyword evidence="5 19" id="KW-0812">Transmembrane</keyword>
<keyword evidence="13" id="KW-1207">Sterol metabolism</keyword>
<evidence type="ECO:0000256" key="6">
    <source>
        <dbReference type="ARBA" id="ARBA00022857"/>
    </source>
</evidence>
<evidence type="ECO:0000256" key="19">
    <source>
        <dbReference type="SAM" id="Phobius"/>
    </source>
</evidence>
<gene>
    <name evidence="20" type="primary">ERG24</name>
    <name evidence="20" type="ORF">LPJ53_001126</name>
</gene>
<evidence type="ECO:0000256" key="3">
    <source>
        <dbReference type="ARBA" id="ARBA00012413"/>
    </source>
</evidence>
<feature type="transmembrane region" description="Helical" evidence="19">
    <location>
        <begin position="121"/>
        <end position="141"/>
    </location>
</feature>
<evidence type="ECO:0000256" key="16">
    <source>
        <dbReference type="ARBA" id="ARBA00031227"/>
    </source>
</evidence>
<proteinExistence type="inferred from homology"/>
<evidence type="ECO:0000313" key="20">
    <source>
        <dbReference type="EMBL" id="KAJ1724640.1"/>
    </source>
</evidence>
<dbReference type="PROSITE" id="PS01018">
    <property type="entry name" value="STEROL_REDUCT_2"/>
    <property type="match status" value="1"/>
</dbReference>
<evidence type="ECO:0000256" key="1">
    <source>
        <dbReference type="ARBA" id="ARBA00004141"/>
    </source>
</evidence>
<evidence type="ECO:0000256" key="9">
    <source>
        <dbReference type="ARBA" id="ARBA00023002"/>
    </source>
</evidence>
<dbReference type="EMBL" id="JANBOJ010000025">
    <property type="protein sequence ID" value="KAJ1724640.1"/>
    <property type="molecule type" value="Genomic_DNA"/>
</dbReference>
<dbReference type="Proteomes" id="UP001149813">
    <property type="component" value="Unassembled WGS sequence"/>
</dbReference>
<evidence type="ECO:0000256" key="10">
    <source>
        <dbReference type="ARBA" id="ARBA00023011"/>
    </source>
</evidence>
<organism evidence="20 21">
    <name type="scientific">Coemansia erecta</name>
    <dbReference type="NCBI Taxonomy" id="147472"/>
    <lineage>
        <taxon>Eukaryota</taxon>
        <taxon>Fungi</taxon>
        <taxon>Fungi incertae sedis</taxon>
        <taxon>Zoopagomycota</taxon>
        <taxon>Kickxellomycotina</taxon>
        <taxon>Kickxellomycetes</taxon>
        <taxon>Kickxellales</taxon>
        <taxon>Kickxellaceae</taxon>
        <taxon>Coemansia</taxon>
    </lineage>
</organism>
<dbReference type="AlphaFoldDB" id="A0A9W7Y4P6"/>
<protein>
    <recommendedName>
        <fullName evidence="18">Delta(14)-sterol reductase</fullName>
        <ecNumber evidence="3">1.3.1.70</ecNumber>
    </recommendedName>
    <alternativeName>
        <fullName evidence="15">C-14 sterol reductase</fullName>
    </alternativeName>
    <alternativeName>
        <fullName evidence="16">Sterol C14-reductase</fullName>
    </alternativeName>
</protein>
<evidence type="ECO:0000256" key="12">
    <source>
        <dbReference type="ARBA" id="ARBA00023136"/>
    </source>
</evidence>
<evidence type="ECO:0000256" key="11">
    <source>
        <dbReference type="ARBA" id="ARBA00023098"/>
    </source>
</evidence>
<keyword evidence="21" id="KW-1185">Reference proteome</keyword>
<feature type="transmembrane region" description="Helical" evidence="19">
    <location>
        <begin position="286"/>
        <end position="304"/>
    </location>
</feature>
<comment type="subcellular location">
    <subcellularLocation>
        <location evidence="1">Membrane</location>
        <topology evidence="1">Multi-pass membrane protein</topology>
    </subcellularLocation>
</comment>
<keyword evidence="9 20" id="KW-0560">Oxidoreductase</keyword>
<dbReference type="GO" id="GO:0006696">
    <property type="term" value="P:ergosterol biosynthetic process"/>
    <property type="evidence" value="ECO:0007669"/>
    <property type="project" value="TreeGrafter"/>
</dbReference>
<comment type="caution">
    <text evidence="20">The sequence shown here is derived from an EMBL/GenBank/DDBJ whole genome shotgun (WGS) entry which is preliminary data.</text>
</comment>
<dbReference type="GO" id="GO:0050613">
    <property type="term" value="F:Delta14-sterol reductase activity"/>
    <property type="evidence" value="ECO:0007669"/>
    <property type="project" value="UniProtKB-EC"/>
</dbReference>
<feature type="transmembrane region" description="Helical" evidence="19">
    <location>
        <begin position="250"/>
        <end position="271"/>
    </location>
</feature>
<feature type="transmembrane region" description="Helical" evidence="19">
    <location>
        <begin position="26"/>
        <end position="47"/>
    </location>
</feature>
<evidence type="ECO:0000256" key="2">
    <source>
        <dbReference type="ARBA" id="ARBA00005402"/>
    </source>
</evidence>
<evidence type="ECO:0000256" key="4">
    <source>
        <dbReference type="ARBA" id="ARBA00022516"/>
    </source>
</evidence>
<dbReference type="Gene3D" id="1.20.120.1630">
    <property type="match status" value="1"/>
</dbReference>
<evidence type="ECO:0000256" key="8">
    <source>
        <dbReference type="ARBA" id="ARBA00022989"/>
    </source>
</evidence>
<feature type="transmembrane region" description="Helical" evidence="19">
    <location>
        <begin position="84"/>
        <end position="101"/>
    </location>
</feature>
<reference evidence="20" key="1">
    <citation type="submission" date="2022-07" db="EMBL/GenBank/DDBJ databases">
        <title>Phylogenomic reconstructions and comparative analyses of Kickxellomycotina fungi.</title>
        <authorList>
            <person name="Reynolds N.K."/>
            <person name="Stajich J.E."/>
            <person name="Barry K."/>
            <person name="Grigoriev I.V."/>
            <person name="Crous P."/>
            <person name="Smith M.E."/>
        </authorList>
    </citation>
    <scope>NUCLEOTIDE SEQUENCE</scope>
    <source>
        <strain evidence="20">NBRC 32514</strain>
    </source>
</reference>
<keyword evidence="6" id="KW-0521">NADP</keyword>
<evidence type="ECO:0000256" key="7">
    <source>
        <dbReference type="ARBA" id="ARBA00022955"/>
    </source>
</evidence>
<evidence type="ECO:0000256" key="15">
    <source>
        <dbReference type="ARBA" id="ARBA00030165"/>
    </source>
</evidence>